<dbReference type="Pfam" id="PF01593">
    <property type="entry name" value="Amino_oxidase"/>
    <property type="match status" value="2"/>
</dbReference>
<dbReference type="Gene3D" id="3.50.50.60">
    <property type="entry name" value="FAD/NAD(P)-binding domain"/>
    <property type="match status" value="2"/>
</dbReference>
<dbReference type="EMBL" id="VHSH01000001">
    <property type="protein sequence ID" value="TQV83834.1"/>
    <property type="molecule type" value="Genomic_DNA"/>
</dbReference>
<dbReference type="RefSeq" id="WP_142895069.1">
    <property type="nucleotide sequence ID" value="NZ_ML660052.1"/>
</dbReference>
<name>A0A545U338_9PROT</name>
<dbReference type="SUPFAM" id="SSF51905">
    <property type="entry name" value="FAD/NAD(P)-binding domain"/>
    <property type="match status" value="1"/>
</dbReference>
<dbReference type="PANTHER" id="PTHR43563">
    <property type="entry name" value="AMINE OXIDASE"/>
    <property type="match status" value="1"/>
</dbReference>
<keyword evidence="4" id="KW-1185">Reference proteome</keyword>
<dbReference type="GO" id="GO:0016491">
    <property type="term" value="F:oxidoreductase activity"/>
    <property type="evidence" value="ECO:0007669"/>
    <property type="project" value="InterPro"/>
</dbReference>
<evidence type="ECO:0000313" key="4">
    <source>
        <dbReference type="Proteomes" id="UP000315252"/>
    </source>
</evidence>
<comment type="similarity">
    <text evidence="1">Belongs to the flavin monoamine oxidase family.</text>
</comment>
<organism evidence="3 4">
    <name type="scientific">Denitrobaculum tricleocarpae</name>
    <dbReference type="NCBI Taxonomy" id="2591009"/>
    <lineage>
        <taxon>Bacteria</taxon>
        <taxon>Pseudomonadati</taxon>
        <taxon>Pseudomonadota</taxon>
        <taxon>Alphaproteobacteria</taxon>
        <taxon>Rhodospirillales</taxon>
        <taxon>Rhodospirillaceae</taxon>
        <taxon>Denitrobaculum</taxon>
    </lineage>
</organism>
<evidence type="ECO:0000256" key="1">
    <source>
        <dbReference type="ARBA" id="ARBA00005995"/>
    </source>
</evidence>
<dbReference type="PANTHER" id="PTHR43563:SF1">
    <property type="entry name" value="AMINE OXIDASE [FLAVIN-CONTAINING] B"/>
    <property type="match status" value="1"/>
</dbReference>
<accession>A0A545U338</accession>
<feature type="domain" description="Amine oxidase" evidence="2">
    <location>
        <begin position="115"/>
        <end position="356"/>
    </location>
</feature>
<dbReference type="InterPro" id="IPR002937">
    <property type="entry name" value="Amino_oxidase"/>
</dbReference>
<evidence type="ECO:0000313" key="3">
    <source>
        <dbReference type="EMBL" id="TQV83834.1"/>
    </source>
</evidence>
<dbReference type="AlphaFoldDB" id="A0A545U338"/>
<dbReference type="InterPro" id="IPR036188">
    <property type="entry name" value="FAD/NAD-bd_sf"/>
</dbReference>
<dbReference type="Proteomes" id="UP000315252">
    <property type="component" value="Unassembled WGS sequence"/>
</dbReference>
<protein>
    <submittedName>
        <fullName evidence="3">Amine oxidase</fullName>
    </submittedName>
</protein>
<sequence length="358" mass="38922">MKTETLIVGGGLSGLYAATRLLQQKQDFLLVEGRDRMGGRILSEAPESHDGSNVPWAFDLGPTWYWPDQPRMARLLRELGVESFQQFSSGASRYEDPQRGVETFRNPGMTPVSLRVAGGMARVIDALTGRLPPERLRRSSRVTGITKNGIKLEVSLQTAGETQVIEAERVLLALPPRVALRSIKLIPALPQNLREALIAIPTWMAGHAKVVAVYDRPFWRTQGLSGHAFSHVGPAMEIHDASPPEGPGALFGFLGIPAEQRRSIDPEALRSAATAQFERLFGPEAAQPKALFLKDWVEDPLTATADDLAPLTSHPRYGLPPAAQKIWDGQLVFCATEAASRQGGFLEGALVAAEEATP</sequence>
<comment type="caution">
    <text evidence="3">The sequence shown here is derived from an EMBL/GenBank/DDBJ whole genome shotgun (WGS) entry which is preliminary data.</text>
</comment>
<feature type="domain" description="Amine oxidase" evidence="2">
    <location>
        <begin position="12"/>
        <end position="92"/>
    </location>
</feature>
<proteinExistence type="inferred from homology"/>
<evidence type="ECO:0000259" key="2">
    <source>
        <dbReference type="Pfam" id="PF01593"/>
    </source>
</evidence>
<dbReference type="SUPFAM" id="SSF54373">
    <property type="entry name" value="FAD-linked reductases, C-terminal domain"/>
    <property type="match status" value="1"/>
</dbReference>
<reference evidence="3 4" key="1">
    <citation type="submission" date="2019-06" db="EMBL/GenBank/DDBJ databases">
        <title>Whole genome sequence for Rhodospirillaceae sp. R148.</title>
        <authorList>
            <person name="Wang G."/>
        </authorList>
    </citation>
    <scope>NUCLEOTIDE SEQUENCE [LARGE SCALE GENOMIC DNA]</scope>
    <source>
        <strain evidence="3 4">R148</strain>
    </source>
</reference>
<gene>
    <name evidence="3" type="ORF">FKG95_04445</name>
</gene>
<dbReference type="OrthoDB" id="9790035at2"/>
<dbReference type="InterPro" id="IPR050703">
    <property type="entry name" value="Flavin_MAO"/>
</dbReference>